<protein>
    <submittedName>
        <fullName evidence="1">Uncharacterized protein</fullName>
    </submittedName>
</protein>
<keyword evidence="2" id="KW-1185">Reference proteome</keyword>
<reference evidence="1 2" key="1">
    <citation type="journal article" date="2019" name="Genome Biol. Evol.">
        <title>Insights into the evolution of the New World diploid cottons (Gossypium, subgenus Houzingenia) based on genome sequencing.</title>
        <authorList>
            <person name="Grover C.E."/>
            <person name="Arick M.A. 2nd"/>
            <person name="Thrash A."/>
            <person name="Conover J.L."/>
            <person name="Sanders W.S."/>
            <person name="Peterson D.G."/>
            <person name="Frelichowski J.E."/>
            <person name="Scheffler J.A."/>
            <person name="Scheffler B.E."/>
            <person name="Wendel J.F."/>
        </authorList>
    </citation>
    <scope>NUCLEOTIDE SEQUENCE [LARGE SCALE GENOMIC DNA]</scope>
    <source>
        <strain evidence="1">4</strain>
        <tissue evidence="1">Leaf</tissue>
    </source>
</reference>
<accession>A0A7J9ARC8</accession>
<organism evidence="1 2">
    <name type="scientific">Gossypium laxum</name>
    <dbReference type="NCBI Taxonomy" id="34288"/>
    <lineage>
        <taxon>Eukaryota</taxon>
        <taxon>Viridiplantae</taxon>
        <taxon>Streptophyta</taxon>
        <taxon>Embryophyta</taxon>
        <taxon>Tracheophyta</taxon>
        <taxon>Spermatophyta</taxon>
        <taxon>Magnoliopsida</taxon>
        <taxon>eudicotyledons</taxon>
        <taxon>Gunneridae</taxon>
        <taxon>Pentapetalae</taxon>
        <taxon>rosids</taxon>
        <taxon>malvids</taxon>
        <taxon>Malvales</taxon>
        <taxon>Malvaceae</taxon>
        <taxon>Malvoideae</taxon>
        <taxon>Gossypium</taxon>
    </lineage>
</organism>
<proteinExistence type="predicted"/>
<sequence>MLAILYGEMCGRKNQIKPKSEVAYHYYNHGLDFPFYFYILE</sequence>
<dbReference type="EMBL" id="JABEZV010000012">
    <property type="protein sequence ID" value="MBA0726520.1"/>
    <property type="molecule type" value="Genomic_DNA"/>
</dbReference>
<gene>
    <name evidence="1" type="ORF">Golax_002343</name>
</gene>
<dbReference type="AlphaFoldDB" id="A0A7J9ARC8"/>
<name>A0A7J9ARC8_9ROSI</name>
<comment type="caution">
    <text evidence="1">The sequence shown here is derived from an EMBL/GenBank/DDBJ whole genome shotgun (WGS) entry which is preliminary data.</text>
</comment>
<evidence type="ECO:0000313" key="1">
    <source>
        <dbReference type="EMBL" id="MBA0726520.1"/>
    </source>
</evidence>
<evidence type="ECO:0000313" key="2">
    <source>
        <dbReference type="Proteomes" id="UP000593574"/>
    </source>
</evidence>
<dbReference type="Proteomes" id="UP000593574">
    <property type="component" value="Unassembled WGS sequence"/>
</dbReference>